<gene>
    <name evidence="1" type="ORF">HYN51_05155</name>
</gene>
<dbReference type="Proteomes" id="UP000244908">
    <property type="component" value="Chromosome"/>
</dbReference>
<dbReference type="NCBIfam" id="NF041551">
    <property type="entry name" value="YlcI_YnfO_N"/>
    <property type="match status" value="1"/>
</dbReference>
<dbReference type="RefSeq" id="WP_108900074.1">
    <property type="nucleotide sequence ID" value="NZ_CP029185.2"/>
</dbReference>
<keyword evidence="2" id="KW-1185">Reference proteome</keyword>
<dbReference type="OrthoDB" id="8400336at2"/>
<reference evidence="1 2" key="1">
    <citation type="journal article" date="2019" name="Int. J. Syst. Evol. Microbiol.">
        <title>Limnobaculum parvum gen. nov., sp. nov., isolated from a freshwater lake.</title>
        <authorList>
            <person name="Baek C."/>
            <person name="Shin S.K."/>
            <person name="Yi H."/>
        </authorList>
    </citation>
    <scope>NUCLEOTIDE SEQUENCE [LARGE SCALE GENOMIC DNA]</scope>
    <source>
        <strain evidence="1 2">HYN0051</strain>
    </source>
</reference>
<accession>A0A2Y9TWW8</accession>
<organism evidence="1 2">
    <name type="scientific">Limnobaculum parvum</name>
    <dbReference type="NCBI Taxonomy" id="2172103"/>
    <lineage>
        <taxon>Bacteria</taxon>
        <taxon>Pseudomonadati</taxon>
        <taxon>Pseudomonadota</taxon>
        <taxon>Gammaproteobacteria</taxon>
        <taxon>Enterobacterales</taxon>
        <taxon>Budviciaceae</taxon>
        <taxon>Limnobaculum</taxon>
    </lineage>
</organism>
<dbReference type="EMBL" id="CP029185">
    <property type="protein sequence ID" value="AWH87999.1"/>
    <property type="molecule type" value="Genomic_DNA"/>
</dbReference>
<evidence type="ECO:0000313" key="1">
    <source>
        <dbReference type="EMBL" id="AWH87999.1"/>
    </source>
</evidence>
<name>A0A2Y9TWW8_9GAMM</name>
<dbReference type="KEGG" id="lpv:HYN51_05155"/>
<protein>
    <submittedName>
        <fullName evidence="1">Prevent-host-death protein</fullName>
    </submittedName>
</protein>
<dbReference type="AlphaFoldDB" id="A0A2Y9TWW8"/>
<sequence length="89" mass="10039">MKTASFPSLRVSPELRSAAERALYDGESISGFIEKAIIKQIEQRQMNNEFIQNAMNSRDKSRETGEYRSATDVLSALSTKLNEAKVKQK</sequence>
<evidence type="ECO:0000313" key="2">
    <source>
        <dbReference type="Proteomes" id="UP000244908"/>
    </source>
</evidence>
<proteinExistence type="predicted"/>